<reference evidence="1" key="1">
    <citation type="submission" date="2021-06" db="EMBL/GenBank/DDBJ databases">
        <authorList>
            <person name="Hodson N. C."/>
            <person name="Mongue J. A."/>
            <person name="Jaron S. K."/>
        </authorList>
    </citation>
    <scope>NUCLEOTIDE SEQUENCE</scope>
</reference>
<organism evidence="1 2">
    <name type="scientific">Allacma fusca</name>
    <dbReference type="NCBI Taxonomy" id="39272"/>
    <lineage>
        <taxon>Eukaryota</taxon>
        <taxon>Metazoa</taxon>
        <taxon>Ecdysozoa</taxon>
        <taxon>Arthropoda</taxon>
        <taxon>Hexapoda</taxon>
        <taxon>Collembola</taxon>
        <taxon>Symphypleona</taxon>
        <taxon>Sminthuridae</taxon>
        <taxon>Allacma</taxon>
    </lineage>
</organism>
<evidence type="ECO:0000313" key="2">
    <source>
        <dbReference type="Proteomes" id="UP000708208"/>
    </source>
</evidence>
<evidence type="ECO:0000313" key="1">
    <source>
        <dbReference type="EMBL" id="CAG7724491.1"/>
    </source>
</evidence>
<dbReference type="EMBL" id="CAJVCH010110060">
    <property type="protein sequence ID" value="CAG7724491.1"/>
    <property type="molecule type" value="Genomic_DNA"/>
</dbReference>
<gene>
    <name evidence="1" type="ORF">AFUS01_LOCUS13509</name>
</gene>
<comment type="caution">
    <text evidence="1">The sequence shown here is derived from an EMBL/GenBank/DDBJ whole genome shotgun (WGS) entry which is preliminary data.</text>
</comment>
<accession>A0A8J2JU64</accession>
<keyword evidence="2" id="KW-1185">Reference proteome</keyword>
<sequence length="115" mass="12942">MRTPEYDDIDMALLEWFKLQCNAWLQVQSTTIPNCLRHALEATNSQPDDANEEVEEILENSSCFGETLRPTDITEYQNIDSMVVTAGTEADEDIISRVLGVSEEIESDPETISSK</sequence>
<name>A0A8J2JU64_9HEXA</name>
<dbReference type="Proteomes" id="UP000708208">
    <property type="component" value="Unassembled WGS sequence"/>
</dbReference>
<protein>
    <submittedName>
        <fullName evidence="1">Uncharacterized protein</fullName>
    </submittedName>
</protein>
<proteinExistence type="predicted"/>
<dbReference type="AlphaFoldDB" id="A0A8J2JU64"/>